<accession>A0ABT2SXJ2</accession>
<reference evidence="1 2" key="1">
    <citation type="journal article" date="2021" name="ISME Commun">
        <title>Automated analysis of genomic sequences facilitates high-throughput and comprehensive description of bacteria.</title>
        <authorList>
            <person name="Hitch T.C.A."/>
        </authorList>
    </citation>
    <scope>NUCLEOTIDE SEQUENCE [LARGE SCALE GENOMIC DNA]</scope>
    <source>
        <strain evidence="1 2">H4_15</strain>
    </source>
</reference>
<dbReference type="Proteomes" id="UP001208364">
    <property type="component" value="Unassembled WGS sequence"/>
</dbReference>
<proteinExistence type="predicted"/>
<gene>
    <name evidence="1" type="ORF">OCV55_13055</name>
</gene>
<dbReference type="InterPro" id="IPR036388">
    <property type="entry name" value="WH-like_DNA-bd_sf"/>
</dbReference>
<evidence type="ECO:0000313" key="2">
    <source>
        <dbReference type="Proteomes" id="UP001208364"/>
    </source>
</evidence>
<dbReference type="EMBL" id="JAOQJR010000019">
    <property type="protein sequence ID" value="MCU6739568.1"/>
    <property type="molecule type" value="Genomic_DNA"/>
</dbReference>
<organism evidence="1 2">
    <name type="scientific">[Clostridium] ammoniilyticum</name>
    <dbReference type="NCBI Taxonomy" id="2981784"/>
    <lineage>
        <taxon>Bacteria</taxon>
        <taxon>Bacillati</taxon>
        <taxon>Bacillota</taxon>
        <taxon>Erysipelotrichia</taxon>
        <taxon>Erysipelotrichales</taxon>
        <taxon>Coprobacillaceae</taxon>
        <taxon>Faecalibacillus</taxon>
    </lineage>
</organism>
<evidence type="ECO:0008006" key="3">
    <source>
        <dbReference type="Google" id="ProtNLM"/>
    </source>
</evidence>
<name>A0ABT2SXJ2_9FIRM</name>
<evidence type="ECO:0000313" key="1">
    <source>
        <dbReference type="EMBL" id="MCU6739568.1"/>
    </source>
</evidence>
<sequence length="144" mass="16758">MVNNQKKNRVLDIFYRAFKGEELSVSNLASEYEVSTKSITRDINEIKNFLADNRDVVGNSELLYSYQSKTYSLKFNHFLVSKELVAIVKILVGCRALSKEELLELIAKLKNLTDLQDCKLLEQVIRNEMYHYHEVHHDCICKLS</sequence>
<dbReference type="RefSeq" id="WP_147580834.1">
    <property type="nucleotide sequence ID" value="NZ_JAOQJR010000019.1"/>
</dbReference>
<keyword evidence="2" id="KW-1185">Reference proteome</keyword>
<protein>
    <recommendedName>
        <fullName evidence="3">Helix-turn-helix type 11 domain-containing protein</fullName>
    </recommendedName>
</protein>
<dbReference type="Gene3D" id="1.10.10.10">
    <property type="entry name" value="Winged helix-like DNA-binding domain superfamily/Winged helix DNA-binding domain"/>
    <property type="match status" value="1"/>
</dbReference>
<comment type="caution">
    <text evidence="1">The sequence shown here is derived from an EMBL/GenBank/DDBJ whole genome shotgun (WGS) entry which is preliminary data.</text>
</comment>